<dbReference type="Pfam" id="PF00015">
    <property type="entry name" value="MCPsignal"/>
    <property type="match status" value="1"/>
</dbReference>
<dbReference type="SMART" id="SM00304">
    <property type="entry name" value="HAMP"/>
    <property type="match status" value="2"/>
</dbReference>
<dbReference type="PANTHER" id="PTHR32089">
    <property type="entry name" value="METHYL-ACCEPTING CHEMOTAXIS PROTEIN MCPB"/>
    <property type="match status" value="1"/>
</dbReference>
<keyword evidence="2" id="KW-1003">Cell membrane</keyword>
<dbReference type="Pfam" id="PF00672">
    <property type="entry name" value="HAMP"/>
    <property type="match status" value="1"/>
</dbReference>
<evidence type="ECO:0000256" key="2">
    <source>
        <dbReference type="ARBA" id="ARBA00022475"/>
    </source>
</evidence>
<dbReference type="OrthoDB" id="8482111at2"/>
<dbReference type="InterPro" id="IPR004089">
    <property type="entry name" value="MCPsignal_dom"/>
</dbReference>
<evidence type="ECO:0000259" key="10">
    <source>
        <dbReference type="PROSITE" id="PS50885"/>
    </source>
</evidence>
<keyword evidence="12" id="KW-1185">Reference proteome</keyword>
<gene>
    <name evidence="11" type="ORF">Q760_14435</name>
</gene>
<dbReference type="PANTHER" id="PTHR32089:SF112">
    <property type="entry name" value="LYSOZYME-LIKE PROTEIN-RELATED"/>
    <property type="match status" value="1"/>
</dbReference>
<evidence type="ECO:0000256" key="4">
    <source>
        <dbReference type="ARBA" id="ARBA00022989"/>
    </source>
</evidence>
<proteinExistence type="inferred from homology"/>
<dbReference type="SMART" id="SM01049">
    <property type="entry name" value="Cache_2"/>
    <property type="match status" value="1"/>
</dbReference>
<dbReference type="AlphaFoldDB" id="A0A0A0B624"/>
<evidence type="ECO:0000313" key="11">
    <source>
        <dbReference type="EMBL" id="KGM02285.1"/>
    </source>
</evidence>
<evidence type="ECO:0000256" key="5">
    <source>
        <dbReference type="ARBA" id="ARBA00023136"/>
    </source>
</evidence>
<accession>A0A0A0B624</accession>
<feature type="domain" description="HAMP" evidence="10">
    <location>
        <begin position="213"/>
        <end position="263"/>
    </location>
</feature>
<dbReference type="Gene3D" id="3.30.450.20">
    <property type="entry name" value="PAS domain"/>
    <property type="match status" value="1"/>
</dbReference>
<keyword evidence="5" id="KW-0472">Membrane</keyword>
<dbReference type="PROSITE" id="PS50885">
    <property type="entry name" value="HAMP"/>
    <property type="match status" value="1"/>
</dbReference>
<evidence type="ECO:0000256" key="3">
    <source>
        <dbReference type="ARBA" id="ARBA00022692"/>
    </source>
</evidence>
<sequence>MSRLASLSIRGRLLALVVVTALGLVAVVTLAVGQAEGRILEERQAATRAVVETAVGIVAVYGERAAAGDLTEAEAQELAIAAVRELRYSGEEYFWINDMTPAMVMHPMKPELDGTDLTENADPDGKHLFVEMVEVVEADGAGIVAYQWPKPGAEDPQPKISYVAGYEPWGWVVGSGVYVDDVRGAAVADARGLVVGSALVLALVVGLSLLVARSIVRPIGVAADVLASGDLGARLDAGRGTTELDRLAAALNATLDRTAAVAASVNDVARDVRAAAGRLAETSDAMGTVVEGSAQRTAEASTAAHEVSGGIDAVASGTTQMGASIAEIASNANAVAKIAGEAVEVAERTNRTVAQLGESSAQIGSVVKVITAIAEQTNLLALNATIEAARAGEAGKGFAVVAGEVKELAQETARATGDISARVDGIQAAVDQAAAEIAQIAQIIDRIHDYQGTIAGSVEEQTATTSAMAHAVAEVATSGRGMVATLGDVQAATARTTSDLDGIRDAAHELEATSRRLQESVGVLQG</sequence>
<comment type="subcellular location">
    <subcellularLocation>
        <location evidence="1">Cell membrane</location>
        <topology evidence="1">Multi-pass membrane protein</topology>
    </subcellularLocation>
</comment>
<dbReference type="InterPro" id="IPR004090">
    <property type="entry name" value="Chemotax_Me-accpt_rcpt"/>
</dbReference>
<dbReference type="STRING" id="1408250.Q760_14435"/>
<dbReference type="GO" id="GO:0007165">
    <property type="term" value="P:signal transduction"/>
    <property type="evidence" value="ECO:0007669"/>
    <property type="project" value="UniProtKB-KW"/>
</dbReference>
<dbReference type="SUPFAM" id="SSF58104">
    <property type="entry name" value="Methyl-accepting chemotaxis protein (MCP) signaling domain"/>
    <property type="match status" value="1"/>
</dbReference>
<evidence type="ECO:0000256" key="6">
    <source>
        <dbReference type="ARBA" id="ARBA00023224"/>
    </source>
</evidence>
<dbReference type="SMART" id="SM00283">
    <property type="entry name" value="MA"/>
    <property type="match status" value="1"/>
</dbReference>
<dbReference type="GO" id="GO:0004888">
    <property type="term" value="F:transmembrane signaling receptor activity"/>
    <property type="evidence" value="ECO:0007669"/>
    <property type="project" value="InterPro"/>
</dbReference>
<comment type="similarity">
    <text evidence="7">Belongs to the methyl-accepting chemotaxis (MCP) protein family.</text>
</comment>
<dbReference type="Pfam" id="PF17200">
    <property type="entry name" value="sCache_2"/>
    <property type="match status" value="1"/>
</dbReference>
<evidence type="ECO:0000259" key="9">
    <source>
        <dbReference type="PROSITE" id="PS50111"/>
    </source>
</evidence>
<dbReference type="RefSeq" id="WP_034629278.1">
    <property type="nucleotide sequence ID" value="NZ_AXNT01000055.1"/>
</dbReference>
<dbReference type="GO" id="GO:0006935">
    <property type="term" value="P:chemotaxis"/>
    <property type="evidence" value="ECO:0007669"/>
    <property type="project" value="InterPro"/>
</dbReference>
<evidence type="ECO:0000256" key="8">
    <source>
        <dbReference type="PROSITE-ProRule" id="PRU00284"/>
    </source>
</evidence>
<keyword evidence="6 8" id="KW-0807">Transducer</keyword>
<evidence type="ECO:0000256" key="7">
    <source>
        <dbReference type="ARBA" id="ARBA00029447"/>
    </source>
</evidence>
<name>A0A0A0B624_9CELL</name>
<evidence type="ECO:0000256" key="1">
    <source>
        <dbReference type="ARBA" id="ARBA00004651"/>
    </source>
</evidence>
<reference evidence="11 12" key="1">
    <citation type="submission" date="2013-10" db="EMBL/GenBank/DDBJ databases">
        <authorList>
            <person name="Wang G."/>
            <person name="Zhuang W."/>
        </authorList>
    </citation>
    <scope>NUCLEOTIDE SEQUENCE [LARGE SCALE GENOMIC DNA]</scope>
    <source>
        <strain evidence="11 12">DSM 20118</strain>
    </source>
</reference>
<dbReference type="PRINTS" id="PR00260">
    <property type="entry name" value="CHEMTRNSDUCR"/>
</dbReference>
<dbReference type="Gene3D" id="1.10.287.950">
    <property type="entry name" value="Methyl-accepting chemotaxis protein"/>
    <property type="match status" value="1"/>
</dbReference>
<dbReference type="Proteomes" id="UP000029833">
    <property type="component" value="Unassembled WGS sequence"/>
</dbReference>
<organism evidence="11 12">
    <name type="scientific">Cellulomonas cellasea DSM 20118</name>
    <dbReference type="NCBI Taxonomy" id="1408250"/>
    <lineage>
        <taxon>Bacteria</taxon>
        <taxon>Bacillati</taxon>
        <taxon>Actinomycetota</taxon>
        <taxon>Actinomycetes</taxon>
        <taxon>Micrococcales</taxon>
        <taxon>Cellulomonadaceae</taxon>
        <taxon>Cellulomonas</taxon>
    </lineage>
</organism>
<keyword evidence="4" id="KW-1133">Transmembrane helix</keyword>
<feature type="domain" description="Methyl-accepting transducer" evidence="9">
    <location>
        <begin position="268"/>
        <end position="497"/>
    </location>
</feature>
<dbReference type="InterPro" id="IPR033480">
    <property type="entry name" value="sCache_2"/>
</dbReference>
<dbReference type="PROSITE" id="PS50111">
    <property type="entry name" value="CHEMOTAXIS_TRANSDUC_2"/>
    <property type="match status" value="1"/>
</dbReference>
<comment type="caution">
    <text evidence="11">The sequence shown here is derived from an EMBL/GenBank/DDBJ whole genome shotgun (WGS) entry which is preliminary data.</text>
</comment>
<evidence type="ECO:0000313" key="12">
    <source>
        <dbReference type="Proteomes" id="UP000029833"/>
    </source>
</evidence>
<dbReference type="InterPro" id="IPR003660">
    <property type="entry name" value="HAMP_dom"/>
</dbReference>
<protein>
    <submittedName>
        <fullName evidence="11">Methyl-accepting chemotaxis protein</fullName>
    </submittedName>
</protein>
<keyword evidence="3" id="KW-0812">Transmembrane</keyword>
<dbReference type="EMBL" id="AXNT01000055">
    <property type="protein sequence ID" value="KGM02285.1"/>
    <property type="molecule type" value="Genomic_DNA"/>
</dbReference>
<dbReference type="GO" id="GO:0005886">
    <property type="term" value="C:plasma membrane"/>
    <property type="evidence" value="ECO:0007669"/>
    <property type="project" value="UniProtKB-SubCell"/>
</dbReference>